<feature type="region of interest" description="Disordered" evidence="1">
    <location>
        <begin position="1"/>
        <end position="202"/>
    </location>
</feature>
<protein>
    <submittedName>
        <fullName evidence="2">DNA-directed RNA polymerase I subunit RPA34.5-domain-containing protein</fullName>
    </submittedName>
</protein>
<dbReference type="PANTHER" id="PTHR28155:SF1">
    <property type="entry name" value="DNA-DIRECTED RNA POLYMERASE I SUBUNIT RPA34.5-DOMAIN-CONTAINING PROTEIN"/>
    <property type="match status" value="1"/>
</dbReference>
<feature type="compositionally biased region" description="Basic residues" evidence="1">
    <location>
        <begin position="428"/>
        <end position="442"/>
    </location>
</feature>
<feature type="compositionally biased region" description="Basic and acidic residues" evidence="1">
    <location>
        <begin position="1"/>
        <end position="18"/>
    </location>
</feature>
<dbReference type="GO" id="GO:0000428">
    <property type="term" value="C:DNA-directed RNA polymerase complex"/>
    <property type="evidence" value="ECO:0007669"/>
    <property type="project" value="UniProtKB-KW"/>
</dbReference>
<feature type="compositionally biased region" description="Polar residues" evidence="1">
    <location>
        <begin position="112"/>
        <end position="134"/>
    </location>
</feature>
<keyword evidence="3" id="KW-1185">Reference proteome</keyword>
<feature type="compositionally biased region" description="Basic and acidic residues" evidence="1">
    <location>
        <begin position="294"/>
        <end position="304"/>
    </location>
</feature>
<feature type="compositionally biased region" description="Polar residues" evidence="1">
    <location>
        <begin position="358"/>
        <end position="369"/>
    </location>
</feature>
<feature type="compositionally biased region" description="Basic and acidic residues" evidence="1">
    <location>
        <begin position="166"/>
        <end position="175"/>
    </location>
</feature>
<dbReference type="PANTHER" id="PTHR28155">
    <property type="entry name" value="ACR243WP"/>
    <property type="match status" value="1"/>
</dbReference>
<feature type="compositionally biased region" description="Acidic residues" evidence="1">
    <location>
        <begin position="89"/>
        <end position="103"/>
    </location>
</feature>
<dbReference type="EMBL" id="MU001675">
    <property type="protein sequence ID" value="KAF2459275.1"/>
    <property type="molecule type" value="Genomic_DNA"/>
</dbReference>
<dbReference type="Gene3D" id="6.20.250.70">
    <property type="match status" value="1"/>
</dbReference>
<reference evidence="2" key="1">
    <citation type="journal article" date="2020" name="Stud. Mycol.">
        <title>101 Dothideomycetes genomes: a test case for predicting lifestyles and emergence of pathogens.</title>
        <authorList>
            <person name="Haridas S."/>
            <person name="Albert R."/>
            <person name="Binder M."/>
            <person name="Bloem J."/>
            <person name="Labutti K."/>
            <person name="Salamov A."/>
            <person name="Andreopoulos B."/>
            <person name="Baker S."/>
            <person name="Barry K."/>
            <person name="Bills G."/>
            <person name="Bluhm B."/>
            <person name="Cannon C."/>
            <person name="Castanera R."/>
            <person name="Culley D."/>
            <person name="Daum C."/>
            <person name="Ezra D."/>
            <person name="Gonzalez J."/>
            <person name="Henrissat B."/>
            <person name="Kuo A."/>
            <person name="Liang C."/>
            <person name="Lipzen A."/>
            <person name="Lutzoni F."/>
            <person name="Magnuson J."/>
            <person name="Mondo S."/>
            <person name="Nolan M."/>
            <person name="Ohm R."/>
            <person name="Pangilinan J."/>
            <person name="Park H.-J."/>
            <person name="Ramirez L."/>
            <person name="Alfaro M."/>
            <person name="Sun H."/>
            <person name="Tritt A."/>
            <person name="Yoshinaga Y."/>
            <person name="Zwiers L.-H."/>
            <person name="Turgeon B."/>
            <person name="Goodwin S."/>
            <person name="Spatafora J."/>
            <person name="Crous P."/>
            <person name="Grigoriev I."/>
        </authorList>
    </citation>
    <scope>NUCLEOTIDE SEQUENCE</scope>
    <source>
        <strain evidence="2">ATCC 16933</strain>
    </source>
</reference>
<dbReference type="InterPro" id="IPR053263">
    <property type="entry name" value="Euk_RPA34_RNAP_subunit"/>
</dbReference>
<keyword evidence="2" id="KW-0804">Transcription</keyword>
<name>A0A6A6P5I3_9PEZI</name>
<evidence type="ECO:0000313" key="2">
    <source>
        <dbReference type="EMBL" id="KAF2459275.1"/>
    </source>
</evidence>
<feature type="compositionally biased region" description="Low complexity" evidence="1">
    <location>
        <begin position="135"/>
        <end position="147"/>
    </location>
</feature>
<dbReference type="OrthoDB" id="76224at2759"/>
<evidence type="ECO:0000256" key="1">
    <source>
        <dbReference type="SAM" id="MobiDB-lite"/>
    </source>
</evidence>
<dbReference type="Proteomes" id="UP000799766">
    <property type="component" value="Unassembled WGS sequence"/>
</dbReference>
<dbReference type="InterPro" id="IPR013240">
    <property type="entry name" value="DNA-dir_RNA_pol1_su_RPA34"/>
</dbReference>
<sequence>MAKSKVPEPRRLTKDTSSSRKPSKSPLKYLSTEFVAPSDDSSVGERSDSDSEGQTGKGAKVTNARAKTVKDSSSPKKRVSFARAKDSHEEVEENSSASDEDVEMPDRREGASGSSVEDSKGQSDSGSEESTSNQDSDSTSESGASSEGFDEDEIEAHHAKGATRPSRKEVHRSIRELTPPFEPPLGFKKADNSTTPETANPLRNLTGKQLWHISAPASVPLASIKEVVLEEVLRGAPVLKHNGVDYCFSTDVPGDKRATMALVPTEKGYTTVPTAFEETLHLQQVVRLPNLGSETHHSSLDQRRNSAANGVASRDPRKQPNGLRMRYRPPGFGEEDPGTIDSSQSEGSDVDMNGGGLSQQSTDAMSNQKSQKKRRREEGGGSPEARKHSKRAERSGTGSAANGTKGERHKKKPEGREGKMEKSEHKDKEKRREKKKRMKEKA</sequence>
<dbReference type="AlphaFoldDB" id="A0A6A6P5I3"/>
<feature type="region of interest" description="Disordered" evidence="1">
    <location>
        <begin position="293"/>
        <end position="442"/>
    </location>
</feature>
<feature type="compositionally biased region" description="Polar residues" evidence="1">
    <location>
        <begin position="192"/>
        <end position="202"/>
    </location>
</feature>
<gene>
    <name evidence="2" type="ORF">BDY21DRAFT_337817</name>
</gene>
<feature type="compositionally biased region" description="Basic and acidic residues" evidence="1">
    <location>
        <begin position="414"/>
        <end position="427"/>
    </location>
</feature>
<keyword evidence="2" id="KW-0240">DNA-directed RNA polymerase</keyword>
<accession>A0A6A6P5I3</accession>
<proteinExistence type="predicted"/>
<organism evidence="2 3">
    <name type="scientific">Lineolata rhizophorae</name>
    <dbReference type="NCBI Taxonomy" id="578093"/>
    <lineage>
        <taxon>Eukaryota</taxon>
        <taxon>Fungi</taxon>
        <taxon>Dikarya</taxon>
        <taxon>Ascomycota</taxon>
        <taxon>Pezizomycotina</taxon>
        <taxon>Dothideomycetes</taxon>
        <taxon>Dothideomycetes incertae sedis</taxon>
        <taxon>Lineolatales</taxon>
        <taxon>Lineolataceae</taxon>
        <taxon>Lineolata</taxon>
    </lineage>
</organism>
<evidence type="ECO:0000313" key="3">
    <source>
        <dbReference type="Proteomes" id="UP000799766"/>
    </source>
</evidence>
<dbReference type="GO" id="GO:0006360">
    <property type="term" value="P:transcription by RNA polymerase I"/>
    <property type="evidence" value="ECO:0007669"/>
    <property type="project" value="InterPro"/>
</dbReference>
<dbReference type="Pfam" id="PF08208">
    <property type="entry name" value="RNA_polI_A34"/>
    <property type="match status" value="1"/>
</dbReference>